<dbReference type="RefSeq" id="WP_078605141.1">
    <property type="nucleotide sequence ID" value="NZ_MPZV01000003.1"/>
</dbReference>
<gene>
    <name evidence="2" type="ORF">BMI91_12480</name>
</gene>
<evidence type="ECO:0000313" key="2">
    <source>
        <dbReference type="EMBL" id="OOY23322.1"/>
    </source>
</evidence>
<proteinExistence type="predicted"/>
<feature type="domain" description="Glycosyltransferase 2-like" evidence="1">
    <location>
        <begin position="4"/>
        <end position="130"/>
    </location>
</feature>
<dbReference type="EMBL" id="MPZV01000003">
    <property type="protein sequence ID" value="OOY23322.1"/>
    <property type="molecule type" value="Genomic_DNA"/>
</dbReference>
<dbReference type="PANTHER" id="PTHR43685:SF2">
    <property type="entry name" value="GLYCOSYLTRANSFERASE 2-LIKE DOMAIN-CONTAINING PROTEIN"/>
    <property type="match status" value="1"/>
</dbReference>
<accession>A0ABX3MUE5</accession>
<dbReference type="InterPro" id="IPR029044">
    <property type="entry name" value="Nucleotide-diphossugar_trans"/>
</dbReference>
<keyword evidence="3" id="KW-1185">Reference proteome</keyword>
<dbReference type="CDD" id="cd06433">
    <property type="entry name" value="GT_2_WfgS_like"/>
    <property type="match status" value="1"/>
</dbReference>
<organism evidence="2 3">
    <name type="scientific">Thioclava sediminum</name>
    <dbReference type="NCBI Taxonomy" id="1915319"/>
    <lineage>
        <taxon>Bacteria</taxon>
        <taxon>Pseudomonadati</taxon>
        <taxon>Pseudomonadota</taxon>
        <taxon>Alphaproteobacteria</taxon>
        <taxon>Rhodobacterales</taxon>
        <taxon>Paracoccaceae</taxon>
        <taxon>Thioclava</taxon>
    </lineage>
</organism>
<protein>
    <submittedName>
        <fullName evidence="2">Glycosyl transferase</fullName>
    </submittedName>
</protein>
<dbReference type="InterPro" id="IPR001173">
    <property type="entry name" value="Glyco_trans_2-like"/>
</dbReference>
<dbReference type="PANTHER" id="PTHR43685">
    <property type="entry name" value="GLYCOSYLTRANSFERASE"/>
    <property type="match status" value="1"/>
</dbReference>
<reference evidence="2 3" key="1">
    <citation type="submission" date="2016-11" db="EMBL/GenBank/DDBJ databases">
        <title>A multilocus sequence analysis scheme for characterization of bacteria in the genus Thioclava.</title>
        <authorList>
            <person name="Liu Y."/>
            <person name="Shao Z."/>
        </authorList>
    </citation>
    <scope>NUCLEOTIDE SEQUENCE [LARGE SCALE GENOMIC DNA]</scope>
    <source>
        <strain evidence="2 3">TAW-CT134</strain>
    </source>
</reference>
<dbReference type="Pfam" id="PF00535">
    <property type="entry name" value="Glycos_transf_2"/>
    <property type="match status" value="1"/>
</dbReference>
<name>A0ABX3MUE5_9RHOB</name>
<sequence>MKISLITAVYDAEDTVGDAIASVARQSHRDLEHLIIEGRSRDGSLAAIEAARHSRMIAFSEADAGLYDALNKGIARATGEVVGFVHADDMLAHGDALAHVAAAFADPQVEAVFANLDYVLRGDPGTVIRHWANGGFTPAKLRRGWAPAHPTLYLRRSTYARLGGFNTSYRIAADYDFMLRVFSALQGRAVYLPELLYKMRLGGVSNRSLAHLRRKMVEDYRAIRANHLGGPVSALGVLARKNLSKLRQFVERDQGATTPADHALLLDVNPRKAL</sequence>
<comment type="caution">
    <text evidence="2">The sequence shown here is derived from an EMBL/GenBank/DDBJ whole genome shotgun (WGS) entry which is preliminary data.</text>
</comment>
<dbReference type="InterPro" id="IPR050834">
    <property type="entry name" value="Glycosyltransf_2"/>
</dbReference>
<dbReference type="Proteomes" id="UP000190787">
    <property type="component" value="Unassembled WGS sequence"/>
</dbReference>
<dbReference type="GO" id="GO:0016740">
    <property type="term" value="F:transferase activity"/>
    <property type="evidence" value="ECO:0007669"/>
    <property type="project" value="UniProtKB-KW"/>
</dbReference>
<dbReference type="SUPFAM" id="SSF53448">
    <property type="entry name" value="Nucleotide-diphospho-sugar transferases"/>
    <property type="match status" value="1"/>
</dbReference>
<evidence type="ECO:0000313" key="3">
    <source>
        <dbReference type="Proteomes" id="UP000190787"/>
    </source>
</evidence>
<evidence type="ECO:0000259" key="1">
    <source>
        <dbReference type="Pfam" id="PF00535"/>
    </source>
</evidence>
<keyword evidence="2" id="KW-0808">Transferase</keyword>
<dbReference type="Gene3D" id="3.90.550.10">
    <property type="entry name" value="Spore Coat Polysaccharide Biosynthesis Protein SpsA, Chain A"/>
    <property type="match status" value="1"/>
</dbReference>